<name>A0A8J8NCJ3_HALGN</name>
<dbReference type="EMBL" id="RRYP01021697">
    <property type="protein sequence ID" value="TNV72592.1"/>
    <property type="molecule type" value="Genomic_DNA"/>
</dbReference>
<organism evidence="2 3">
    <name type="scientific">Halteria grandinella</name>
    <dbReference type="NCBI Taxonomy" id="5974"/>
    <lineage>
        <taxon>Eukaryota</taxon>
        <taxon>Sar</taxon>
        <taxon>Alveolata</taxon>
        <taxon>Ciliophora</taxon>
        <taxon>Intramacronucleata</taxon>
        <taxon>Spirotrichea</taxon>
        <taxon>Stichotrichia</taxon>
        <taxon>Sporadotrichida</taxon>
        <taxon>Halteriidae</taxon>
        <taxon>Halteria</taxon>
    </lineage>
</organism>
<dbReference type="Proteomes" id="UP000785679">
    <property type="component" value="Unassembled WGS sequence"/>
</dbReference>
<dbReference type="AlphaFoldDB" id="A0A8J8NCJ3"/>
<protein>
    <submittedName>
        <fullName evidence="2">Uncharacterized protein</fullName>
    </submittedName>
</protein>
<accession>A0A8J8NCJ3</accession>
<keyword evidence="3" id="KW-1185">Reference proteome</keyword>
<comment type="caution">
    <text evidence="2">The sequence shown here is derived from an EMBL/GenBank/DDBJ whole genome shotgun (WGS) entry which is preliminary data.</text>
</comment>
<evidence type="ECO:0000256" key="1">
    <source>
        <dbReference type="SAM" id="MobiDB-lite"/>
    </source>
</evidence>
<gene>
    <name evidence="2" type="ORF">FGO68_gene6021</name>
</gene>
<proteinExistence type="predicted"/>
<feature type="region of interest" description="Disordered" evidence="1">
    <location>
        <begin position="44"/>
        <end position="73"/>
    </location>
</feature>
<evidence type="ECO:0000313" key="3">
    <source>
        <dbReference type="Proteomes" id="UP000785679"/>
    </source>
</evidence>
<sequence length="159" mass="17276">MNDPNTGLTGSSLPPISNQRQLLIGVSGKEKGEMLKDFSVVEDSETQPLYQSGSHRRIAEEQPTALKDTANQTTKMGVRNSMDAITRDVGAKSPMGGMIDIALPLTRQDSGYYHQSSSLPVEVHSISPFTAPPGSLDELMMAKVRKENQVLENVSKGFK</sequence>
<evidence type="ECO:0000313" key="2">
    <source>
        <dbReference type="EMBL" id="TNV72592.1"/>
    </source>
</evidence>
<reference evidence="2" key="1">
    <citation type="submission" date="2019-06" db="EMBL/GenBank/DDBJ databases">
        <authorList>
            <person name="Zheng W."/>
        </authorList>
    </citation>
    <scope>NUCLEOTIDE SEQUENCE</scope>
    <source>
        <strain evidence="2">QDHG01</strain>
    </source>
</reference>